<comment type="cofactor">
    <cofactor evidence="1">
        <name>FAD</name>
        <dbReference type="ChEBI" id="CHEBI:57692"/>
    </cofactor>
</comment>
<dbReference type="Pfam" id="PF22780">
    <property type="entry name" value="HI0933_like_1st"/>
    <property type="match status" value="1"/>
</dbReference>
<gene>
    <name evidence="6" type="ORF">D5366_09085</name>
</gene>
<dbReference type="SUPFAM" id="SSF51905">
    <property type="entry name" value="FAD/NAD(P)-binding domain"/>
    <property type="match status" value="1"/>
</dbReference>
<dbReference type="RefSeq" id="WP_141493190.1">
    <property type="nucleotide sequence ID" value="NZ_CP032485.1"/>
</dbReference>
<dbReference type="Pfam" id="PF03486">
    <property type="entry name" value="HI0933_like"/>
    <property type="match status" value="1"/>
</dbReference>
<dbReference type="EMBL" id="CP032485">
    <property type="protein sequence ID" value="QDH25339.1"/>
    <property type="molecule type" value="Genomic_DNA"/>
</dbReference>
<feature type="domain" description="RsdA/BaiN/AoA(So)-like Rossmann fold-like" evidence="4">
    <location>
        <begin position="8"/>
        <end position="390"/>
    </location>
</feature>
<evidence type="ECO:0000313" key="6">
    <source>
        <dbReference type="EMBL" id="QDH25339.1"/>
    </source>
</evidence>
<keyword evidence="7" id="KW-1185">Reference proteome</keyword>
<dbReference type="NCBIfam" id="TIGR03862">
    <property type="entry name" value="flavo_PP4765"/>
    <property type="match status" value="1"/>
</dbReference>
<organism evidence="6 7">
    <name type="scientific">Neokomagataea tanensis</name>
    <dbReference type="NCBI Taxonomy" id="661191"/>
    <lineage>
        <taxon>Bacteria</taxon>
        <taxon>Pseudomonadati</taxon>
        <taxon>Pseudomonadota</taxon>
        <taxon>Alphaproteobacteria</taxon>
        <taxon>Acetobacterales</taxon>
        <taxon>Acetobacteraceae</taxon>
        <taxon>Neokomagataea</taxon>
    </lineage>
</organism>
<dbReference type="Proteomes" id="UP000317214">
    <property type="component" value="Chromosome"/>
</dbReference>
<name>A0A4Y6V5K1_9PROT</name>
<accession>A0A4Y6V5K1</accession>
<dbReference type="InterPro" id="IPR057661">
    <property type="entry name" value="RsdA/BaiN/AoA(So)_Rossmann"/>
</dbReference>
<dbReference type="KEGG" id="ntn:D5366_09085"/>
<feature type="domain" description="RsdA/BaiN/AoA(So)-like insert" evidence="5">
    <location>
        <begin position="190"/>
        <end position="338"/>
    </location>
</feature>
<dbReference type="InterPro" id="IPR023166">
    <property type="entry name" value="BaiN-like_dom_sf"/>
</dbReference>
<protein>
    <submittedName>
        <fullName evidence="6">TIGR03862 family flavoprotein</fullName>
    </submittedName>
</protein>
<dbReference type="PANTHER" id="PTHR42887">
    <property type="entry name" value="OS12G0638800 PROTEIN"/>
    <property type="match status" value="1"/>
</dbReference>
<sequence>MIPKRTIDIIGAGPAGLMAAEHLASAGYDVHIYDAMPSVGRKLLMAGRSGLNLTHAEALETFLKRYGAARAYLEPSIRAFPPTALQEWAENLGQPCFTGSSGRIFPKALKASPLLRAWLSRLNTLGATLHTRHHFTHFSEQGNHFSTLHGEIITTPSATLLALGGASWSRLGSNGAWVSLFPGLTTAFAPSNCGFIPSWPAEFRQRHNGSILHGIALKHNQQIRRGDLTVTERGLEGSALYSLTPNLRDDLISKGRAEVTLDLRPTLTLQQIEQRLTAQRPRESLSNRLRKALALDSISRELVRDATPKNASPHQLAVAIKALPLTLTGTDALDRAISTAGGLKLTELDSRFMLKAQPGLFAAGEMLDWEAPTGGYLLQACFSTGRMAAQGMIDWLESQDSAIRFSP</sequence>
<evidence type="ECO:0000259" key="5">
    <source>
        <dbReference type="Pfam" id="PF22780"/>
    </source>
</evidence>
<dbReference type="AlphaFoldDB" id="A0A4Y6V5K1"/>
<dbReference type="NCBIfam" id="TIGR00275">
    <property type="entry name" value="aminoacetone oxidase family FAD-binding enzyme"/>
    <property type="match status" value="1"/>
</dbReference>
<dbReference type="SUPFAM" id="SSF160996">
    <property type="entry name" value="HI0933 insert domain-like"/>
    <property type="match status" value="1"/>
</dbReference>
<dbReference type="InterPro" id="IPR055178">
    <property type="entry name" value="RsdA/BaiN/AoA(So)-like_dom"/>
</dbReference>
<reference evidence="6 7" key="1">
    <citation type="submission" date="2018-09" db="EMBL/GenBank/DDBJ databases">
        <title>The complete genome sequence of Neokomagataea tanensis NBRC 106556(T).</title>
        <authorList>
            <person name="Chua K.-O."/>
            <person name="See-Too W.-S."/>
            <person name="Hong K.-W."/>
            <person name="Yin W.-F."/>
            <person name="Chan K.-G."/>
        </authorList>
    </citation>
    <scope>NUCLEOTIDE SEQUENCE [LARGE SCALE GENOMIC DNA]</scope>
    <source>
        <strain evidence="7">AH13 \ NBRC 106556</strain>
    </source>
</reference>
<proteinExistence type="predicted"/>
<evidence type="ECO:0000256" key="3">
    <source>
        <dbReference type="ARBA" id="ARBA00022827"/>
    </source>
</evidence>
<evidence type="ECO:0000313" key="7">
    <source>
        <dbReference type="Proteomes" id="UP000317214"/>
    </source>
</evidence>
<evidence type="ECO:0000256" key="2">
    <source>
        <dbReference type="ARBA" id="ARBA00022630"/>
    </source>
</evidence>
<dbReference type="OrthoDB" id="5288829at2"/>
<dbReference type="PRINTS" id="PR00419">
    <property type="entry name" value="ADXRDTASE"/>
</dbReference>
<keyword evidence="3" id="KW-0274">FAD</keyword>
<keyword evidence="2" id="KW-0285">Flavoprotein</keyword>
<evidence type="ECO:0000259" key="4">
    <source>
        <dbReference type="Pfam" id="PF03486"/>
    </source>
</evidence>
<dbReference type="InterPro" id="IPR036188">
    <property type="entry name" value="FAD/NAD-bd_sf"/>
</dbReference>
<dbReference type="Gene3D" id="2.40.30.10">
    <property type="entry name" value="Translation factors"/>
    <property type="match status" value="1"/>
</dbReference>
<dbReference type="PANTHER" id="PTHR42887:SF1">
    <property type="entry name" value="BLR3961 PROTEIN"/>
    <property type="match status" value="1"/>
</dbReference>
<evidence type="ECO:0000256" key="1">
    <source>
        <dbReference type="ARBA" id="ARBA00001974"/>
    </source>
</evidence>
<dbReference type="Gene3D" id="1.10.8.260">
    <property type="entry name" value="HI0933 insert domain-like"/>
    <property type="match status" value="1"/>
</dbReference>
<dbReference type="InterPro" id="IPR004792">
    <property type="entry name" value="BaiN-like"/>
</dbReference>
<dbReference type="Gene3D" id="3.50.50.60">
    <property type="entry name" value="FAD/NAD(P)-binding domain"/>
    <property type="match status" value="1"/>
</dbReference>
<dbReference type="InterPro" id="IPR022460">
    <property type="entry name" value="Flavoprotein_PP4765"/>
</dbReference>